<evidence type="ECO:0000256" key="3">
    <source>
        <dbReference type="ARBA" id="ARBA00009702"/>
    </source>
</evidence>
<dbReference type="GO" id="GO:0008017">
    <property type="term" value="F:microtubule binding"/>
    <property type="evidence" value="ECO:0007669"/>
    <property type="project" value="TreeGrafter"/>
</dbReference>
<dbReference type="STRING" id="6573.A0A210QCI0"/>
<feature type="region of interest" description="Disordered" evidence="12">
    <location>
        <begin position="574"/>
        <end position="619"/>
    </location>
</feature>
<gene>
    <name evidence="13" type="ORF">KP79_PYT09703</name>
</gene>
<dbReference type="AlphaFoldDB" id="A0A210QCI0"/>
<evidence type="ECO:0000256" key="10">
    <source>
        <dbReference type="ARBA" id="ARBA00023242"/>
    </source>
</evidence>
<comment type="similarity">
    <text evidence="3">Belongs to the NUSAP family.</text>
</comment>
<name>A0A210QCI0_MIZYE</name>
<evidence type="ECO:0000256" key="5">
    <source>
        <dbReference type="ARBA" id="ARBA00022618"/>
    </source>
</evidence>
<evidence type="ECO:0000256" key="1">
    <source>
        <dbReference type="ARBA" id="ARBA00004123"/>
    </source>
</evidence>
<proteinExistence type="inferred from homology"/>
<dbReference type="Pfam" id="PF16006">
    <property type="entry name" value="NUSAP"/>
    <property type="match status" value="1"/>
</dbReference>
<evidence type="ECO:0000256" key="9">
    <source>
        <dbReference type="ARBA" id="ARBA00023212"/>
    </source>
</evidence>
<comment type="subcellular location">
    <subcellularLocation>
        <location evidence="2">Cytoplasm</location>
        <location evidence="2">Cytoskeleton</location>
        <location evidence="2">Spindle</location>
    </subcellularLocation>
    <subcellularLocation>
        <location evidence="1">Nucleus</location>
    </subcellularLocation>
</comment>
<feature type="region of interest" description="Disordered" evidence="12">
    <location>
        <begin position="133"/>
        <end position="157"/>
    </location>
</feature>
<keyword evidence="7" id="KW-0498">Mitosis</keyword>
<keyword evidence="14" id="KW-1185">Reference proteome</keyword>
<feature type="region of interest" description="Disordered" evidence="12">
    <location>
        <begin position="41"/>
        <end position="121"/>
    </location>
</feature>
<evidence type="ECO:0000313" key="14">
    <source>
        <dbReference type="Proteomes" id="UP000242188"/>
    </source>
</evidence>
<dbReference type="PANTHER" id="PTHR15874">
    <property type="entry name" value="NUCLEOLAR AND SPINDLE-ASSOCIATED PROTEIN 1"/>
    <property type="match status" value="1"/>
</dbReference>
<dbReference type="GO" id="GO:0072686">
    <property type="term" value="C:mitotic spindle"/>
    <property type="evidence" value="ECO:0007669"/>
    <property type="project" value="TreeGrafter"/>
</dbReference>
<protein>
    <submittedName>
        <fullName evidence="13">Nucleolar and spindle-associated protein 1</fullName>
    </submittedName>
</protein>
<feature type="compositionally biased region" description="Basic and acidic residues" evidence="12">
    <location>
        <begin position="41"/>
        <end position="75"/>
    </location>
</feature>
<sequence length="619" mass="68395">MDVEEIFSLKYNELQKRAKSLGIRANMKIDKLRNALIEHVLDQNKITEKQQDANDKKTSESQGDEEKPNEVENKGKKGPGRRKKEKVMKSKAVPVIKDTKPTAPASVKTVRPGLLGSKQPSVLSPLVRKSLATTKPCITPKGTPRPFNTPTRTPKALTPQINKVKSATTKVVTPKNVAPRIATPKVLTPKPKLTTPKLSTPKSALKSATPNKPKTQASVKRMSNQKRTPQEAKKRRSTFEIVPLPDEPTENQCCTRRSTFEKKSVEERKSGSPGAQEMLGALTENMGSAEMKEKLLSAIDKKVQKKVSEKDPVKKTGIPRFAAFLAARKEAKEQKPLTPGNKNWTKIHKKEFDKMESIDVYLSKKRRRQDDFASSAKKTKTLLEETKAAISKLKSHKTPTAFKTTTKSSLFVTPGTKAVKTKTPVGVSKTKTPVGVSKTKTPVAAVLKTKTPVTFKPTVFSTKNMNLDFNTNTRKSPRASSSGTATFQPSVLSTSNMNLNFSKLKTPGTLPKGNGNRKSFVTPFRFDASINCTLNDSKSTTKKFDLKASLARPITWKTHKGTLKPLETATMYSTAKGEPKVSVKTPKVAGRENRRAVAMKKRADQKFDKHMSRRGIKAQ</sequence>
<dbReference type="GO" id="GO:0000281">
    <property type="term" value="P:mitotic cytokinesis"/>
    <property type="evidence" value="ECO:0007669"/>
    <property type="project" value="InterPro"/>
</dbReference>
<keyword evidence="6" id="KW-0493">Microtubule</keyword>
<evidence type="ECO:0000256" key="11">
    <source>
        <dbReference type="ARBA" id="ARBA00023306"/>
    </source>
</evidence>
<dbReference type="PANTHER" id="PTHR15874:SF1">
    <property type="entry name" value="NUCLEOLAR AND SPINDLE-ASSOCIATED PROTEIN 1"/>
    <property type="match status" value="1"/>
</dbReference>
<accession>A0A210QCI0</accession>
<keyword evidence="4" id="KW-0963">Cytoplasm</keyword>
<dbReference type="GO" id="GO:0005730">
    <property type="term" value="C:nucleolus"/>
    <property type="evidence" value="ECO:0007669"/>
    <property type="project" value="TreeGrafter"/>
</dbReference>
<keyword evidence="10" id="KW-0539">Nucleus</keyword>
<dbReference type="GO" id="GO:0003677">
    <property type="term" value="F:DNA binding"/>
    <property type="evidence" value="ECO:0007669"/>
    <property type="project" value="UniProtKB-KW"/>
</dbReference>
<evidence type="ECO:0000256" key="2">
    <source>
        <dbReference type="ARBA" id="ARBA00004186"/>
    </source>
</evidence>
<dbReference type="EMBL" id="NEDP02004184">
    <property type="protein sequence ID" value="OWF46438.1"/>
    <property type="molecule type" value="Genomic_DNA"/>
</dbReference>
<feature type="compositionally biased region" description="Basic and acidic residues" evidence="12">
    <location>
        <begin position="589"/>
        <end position="610"/>
    </location>
</feature>
<feature type="compositionally biased region" description="Basic and acidic residues" evidence="12">
    <location>
        <begin position="258"/>
        <end position="270"/>
    </location>
</feature>
<dbReference type="OrthoDB" id="3258416at2759"/>
<evidence type="ECO:0000256" key="7">
    <source>
        <dbReference type="ARBA" id="ARBA00022776"/>
    </source>
</evidence>
<feature type="region of interest" description="Disordered" evidence="12">
    <location>
        <begin position="182"/>
        <end position="277"/>
    </location>
</feature>
<evidence type="ECO:0000256" key="8">
    <source>
        <dbReference type="ARBA" id="ARBA00023125"/>
    </source>
</evidence>
<dbReference type="GO" id="GO:0005874">
    <property type="term" value="C:microtubule"/>
    <property type="evidence" value="ECO:0007669"/>
    <property type="project" value="UniProtKB-KW"/>
</dbReference>
<evidence type="ECO:0000256" key="6">
    <source>
        <dbReference type="ARBA" id="ARBA00022701"/>
    </source>
</evidence>
<evidence type="ECO:0000256" key="12">
    <source>
        <dbReference type="SAM" id="MobiDB-lite"/>
    </source>
</evidence>
<keyword evidence="8" id="KW-0238">DNA-binding</keyword>
<organism evidence="13 14">
    <name type="scientific">Mizuhopecten yessoensis</name>
    <name type="common">Japanese scallop</name>
    <name type="synonym">Patinopecten yessoensis</name>
    <dbReference type="NCBI Taxonomy" id="6573"/>
    <lineage>
        <taxon>Eukaryota</taxon>
        <taxon>Metazoa</taxon>
        <taxon>Spiralia</taxon>
        <taxon>Lophotrochozoa</taxon>
        <taxon>Mollusca</taxon>
        <taxon>Bivalvia</taxon>
        <taxon>Autobranchia</taxon>
        <taxon>Pteriomorphia</taxon>
        <taxon>Pectinida</taxon>
        <taxon>Pectinoidea</taxon>
        <taxon>Pectinidae</taxon>
        <taxon>Mizuhopecten</taxon>
    </lineage>
</organism>
<dbReference type="InterPro" id="IPR026756">
    <property type="entry name" value="NuSAP"/>
</dbReference>
<feature type="compositionally biased region" description="Polar residues" evidence="12">
    <location>
        <begin position="206"/>
        <end position="227"/>
    </location>
</feature>
<dbReference type="Proteomes" id="UP000242188">
    <property type="component" value="Unassembled WGS sequence"/>
</dbReference>
<reference evidence="13 14" key="1">
    <citation type="journal article" date="2017" name="Nat. Ecol. Evol.">
        <title>Scallop genome provides insights into evolution of bilaterian karyotype and development.</title>
        <authorList>
            <person name="Wang S."/>
            <person name="Zhang J."/>
            <person name="Jiao W."/>
            <person name="Li J."/>
            <person name="Xun X."/>
            <person name="Sun Y."/>
            <person name="Guo X."/>
            <person name="Huan P."/>
            <person name="Dong B."/>
            <person name="Zhang L."/>
            <person name="Hu X."/>
            <person name="Sun X."/>
            <person name="Wang J."/>
            <person name="Zhao C."/>
            <person name="Wang Y."/>
            <person name="Wang D."/>
            <person name="Huang X."/>
            <person name="Wang R."/>
            <person name="Lv J."/>
            <person name="Li Y."/>
            <person name="Zhang Z."/>
            <person name="Liu B."/>
            <person name="Lu W."/>
            <person name="Hui Y."/>
            <person name="Liang J."/>
            <person name="Zhou Z."/>
            <person name="Hou R."/>
            <person name="Li X."/>
            <person name="Liu Y."/>
            <person name="Li H."/>
            <person name="Ning X."/>
            <person name="Lin Y."/>
            <person name="Zhao L."/>
            <person name="Xing Q."/>
            <person name="Dou J."/>
            <person name="Li Y."/>
            <person name="Mao J."/>
            <person name="Guo H."/>
            <person name="Dou H."/>
            <person name="Li T."/>
            <person name="Mu C."/>
            <person name="Jiang W."/>
            <person name="Fu Q."/>
            <person name="Fu X."/>
            <person name="Miao Y."/>
            <person name="Liu J."/>
            <person name="Yu Q."/>
            <person name="Li R."/>
            <person name="Liao H."/>
            <person name="Li X."/>
            <person name="Kong Y."/>
            <person name="Jiang Z."/>
            <person name="Chourrout D."/>
            <person name="Li R."/>
            <person name="Bao Z."/>
        </authorList>
    </citation>
    <scope>NUCLEOTIDE SEQUENCE [LARGE SCALE GENOMIC DNA]</scope>
    <source>
        <strain evidence="13 14">PY_sf001</strain>
    </source>
</reference>
<keyword evidence="9" id="KW-0206">Cytoskeleton</keyword>
<feature type="compositionally biased region" description="Basic residues" evidence="12">
    <location>
        <begin position="76"/>
        <end position="86"/>
    </location>
</feature>
<comment type="caution">
    <text evidence="13">The sequence shown here is derived from an EMBL/GenBank/DDBJ whole genome shotgun (WGS) entry which is preliminary data.</text>
</comment>
<evidence type="ECO:0000313" key="13">
    <source>
        <dbReference type="EMBL" id="OWF46438.1"/>
    </source>
</evidence>
<dbReference type="GO" id="GO:0007076">
    <property type="term" value="P:mitotic chromosome condensation"/>
    <property type="evidence" value="ECO:0007669"/>
    <property type="project" value="TreeGrafter"/>
</dbReference>
<dbReference type="GO" id="GO:0040001">
    <property type="term" value="P:establishment of mitotic spindle localization"/>
    <property type="evidence" value="ECO:0007669"/>
    <property type="project" value="InterPro"/>
</dbReference>
<feature type="compositionally biased region" description="Low complexity" evidence="12">
    <location>
        <begin position="144"/>
        <end position="154"/>
    </location>
</feature>
<keyword evidence="5" id="KW-0132">Cell division</keyword>
<feature type="compositionally biased region" description="Low complexity" evidence="12">
    <location>
        <begin position="183"/>
        <end position="202"/>
    </location>
</feature>
<keyword evidence="11" id="KW-0131">Cell cycle</keyword>
<evidence type="ECO:0000256" key="4">
    <source>
        <dbReference type="ARBA" id="ARBA00022490"/>
    </source>
</evidence>